<keyword evidence="4 7" id="KW-0863">Zinc-finger</keyword>
<dbReference type="HOGENOM" id="CLU_051702_0_0_1"/>
<evidence type="ECO:0000256" key="4">
    <source>
        <dbReference type="ARBA" id="ARBA00022771"/>
    </source>
</evidence>
<feature type="domain" description="C2H2-type" evidence="9">
    <location>
        <begin position="64"/>
        <end position="91"/>
    </location>
</feature>
<dbReference type="FunFam" id="3.30.160.60:FF:000446">
    <property type="entry name" value="Zinc finger protein"/>
    <property type="match status" value="1"/>
</dbReference>
<evidence type="ECO:0000256" key="3">
    <source>
        <dbReference type="ARBA" id="ARBA00022737"/>
    </source>
</evidence>
<keyword evidence="2" id="KW-0479">Metal-binding</keyword>
<evidence type="ECO:0000256" key="5">
    <source>
        <dbReference type="ARBA" id="ARBA00022833"/>
    </source>
</evidence>
<dbReference type="GO" id="GO:0000981">
    <property type="term" value="F:DNA-binding transcription factor activity, RNA polymerase II-specific"/>
    <property type="evidence" value="ECO:0007669"/>
    <property type="project" value="InterPro"/>
</dbReference>
<dbReference type="GO" id="GO:0005634">
    <property type="term" value="C:nucleus"/>
    <property type="evidence" value="ECO:0007669"/>
    <property type="project" value="UniProtKB-SubCell"/>
</dbReference>
<feature type="region of interest" description="Disordered" evidence="8">
    <location>
        <begin position="347"/>
        <end position="386"/>
    </location>
</feature>
<keyword evidence="11" id="KW-1185">Reference proteome</keyword>
<comment type="subcellular location">
    <subcellularLocation>
        <location evidence="1">Nucleus</location>
    </subcellularLocation>
</comment>
<evidence type="ECO:0000313" key="11">
    <source>
        <dbReference type="Proteomes" id="UP000030854"/>
    </source>
</evidence>
<dbReference type="PANTHER" id="PTHR40626">
    <property type="entry name" value="MIP31509P"/>
    <property type="match status" value="1"/>
</dbReference>
<dbReference type="GO" id="GO:0008270">
    <property type="term" value="F:zinc ion binding"/>
    <property type="evidence" value="ECO:0007669"/>
    <property type="project" value="UniProtKB-KW"/>
</dbReference>
<evidence type="ECO:0000259" key="9">
    <source>
        <dbReference type="PROSITE" id="PS50157"/>
    </source>
</evidence>
<sequence length="386" mass="42836">MSKKTIIEAFSSPIFSRNTIESVFEAVAETKDAGTAYPNPEDGSQNKSNKEDIILPRVDKPRPHVCGTCQRSFARLEHLKRHERSHTKEKPFECADCLRCFARSDLLLRHQQKLHLAQTASSRPRNRKDSTASNVPANTGSGRVRKNSQPNGHGPTSGRPRAKTISHIEGALMKAANSTEIVQQENSRTHNRHLSLAGLSNGYEYQQFPALSPTLCQRTNSDCLPKPDTENFTGIDYGNGLRSAPLTGGFNYELNCDGYMLTPSSTINPNALHYSNAPYPMMFDALSPYQPSMTNRNTDNHHRDSSFDLMNGFDNQLSFQDQSERIINGPSPSAISTASQSGISEIMLDGSNKPNSNNHNRNSFSTWPQTILNPNLRMPSTHSYGI</sequence>
<feature type="compositionally biased region" description="Polar residues" evidence="8">
    <location>
        <begin position="131"/>
        <end position="151"/>
    </location>
</feature>
<evidence type="ECO:0000313" key="10">
    <source>
        <dbReference type="EMBL" id="KHJ34854.1"/>
    </source>
</evidence>
<feature type="compositionally biased region" description="Polar residues" evidence="8">
    <location>
        <begin position="366"/>
        <end position="386"/>
    </location>
</feature>
<dbReference type="OMA" id="WANTITH"/>
<proteinExistence type="predicted"/>
<dbReference type="Pfam" id="PF00096">
    <property type="entry name" value="zf-C2H2"/>
    <property type="match status" value="2"/>
</dbReference>
<feature type="compositionally biased region" description="Low complexity" evidence="8">
    <location>
        <begin position="351"/>
        <end position="365"/>
    </location>
</feature>
<dbReference type="PROSITE" id="PS00028">
    <property type="entry name" value="ZINC_FINGER_C2H2_1"/>
    <property type="match status" value="2"/>
</dbReference>
<feature type="region of interest" description="Disordered" evidence="8">
    <location>
        <begin position="116"/>
        <end position="162"/>
    </location>
</feature>
<accession>A0A0B1PE17</accession>
<feature type="domain" description="C2H2-type" evidence="9">
    <location>
        <begin position="92"/>
        <end position="120"/>
    </location>
</feature>
<feature type="region of interest" description="Disordered" evidence="8">
    <location>
        <begin position="33"/>
        <end position="52"/>
    </location>
</feature>
<dbReference type="InterPro" id="IPR051059">
    <property type="entry name" value="VerF-like"/>
</dbReference>
<evidence type="ECO:0000256" key="8">
    <source>
        <dbReference type="SAM" id="MobiDB-lite"/>
    </source>
</evidence>
<dbReference type="STRING" id="52586.A0A0B1PE17"/>
<dbReference type="PROSITE" id="PS50157">
    <property type="entry name" value="ZINC_FINGER_C2H2_2"/>
    <property type="match status" value="2"/>
</dbReference>
<name>A0A0B1PE17_UNCNE</name>
<dbReference type="GO" id="GO:0000785">
    <property type="term" value="C:chromatin"/>
    <property type="evidence" value="ECO:0007669"/>
    <property type="project" value="TreeGrafter"/>
</dbReference>
<reference evidence="10 11" key="1">
    <citation type="journal article" date="2014" name="BMC Genomics">
        <title>Adaptive genomic structural variation in the grape powdery mildew pathogen, Erysiphe necator.</title>
        <authorList>
            <person name="Jones L."/>
            <person name="Riaz S."/>
            <person name="Morales-Cruz A."/>
            <person name="Amrine K.C."/>
            <person name="McGuire B."/>
            <person name="Gubler W.D."/>
            <person name="Walker M.A."/>
            <person name="Cantu D."/>
        </authorList>
    </citation>
    <scope>NUCLEOTIDE SEQUENCE [LARGE SCALE GENOMIC DNA]</scope>
    <source>
        <strain evidence="11">c</strain>
    </source>
</reference>
<evidence type="ECO:0000256" key="7">
    <source>
        <dbReference type="PROSITE-ProRule" id="PRU00042"/>
    </source>
</evidence>
<dbReference type="FunFam" id="3.30.160.60:FF:000145">
    <property type="entry name" value="Zinc finger protein 574"/>
    <property type="match status" value="1"/>
</dbReference>
<evidence type="ECO:0000256" key="2">
    <source>
        <dbReference type="ARBA" id="ARBA00022723"/>
    </source>
</evidence>
<protein>
    <submittedName>
        <fullName evidence="10">Putative dna binding regulatory protein</fullName>
    </submittedName>
</protein>
<organism evidence="10 11">
    <name type="scientific">Uncinula necator</name>
    <name type="common">Grape powdery mildew</name>
    <dbReference type="NCBI Taxonomy" id="52586"/>
    <lineage>
        <taxon>Eukaryota</taxon>
        <taxon>Fungi</taxon>
        <taxon>Dikarya</taxon>
        <taxon>Ascomycota</taxon>
        <taxon>Pezizomycotina</taxon>
        <taxon>Leotiomycetes</taxon>
        <taxon>Erysiphales</taxon>
        <taxon>Erysiphaceae</taxon>
        <taxon>Erysiphe</taxon>
    </lineage>
</organism>
<comment type="caution">
    <text evidence="10">The sequence shown here is derived from an EMBL/GenBank/DDBJ whole genome shotgun (WGS) entry which is preliminary data.</text>
</comment>
<keyword evidence="3" id="KW-0677">Repeat</keyword>
<dbReference type="EMBL" id="JNVN01000637">
    <property type="protein sequence ID" value="KHJ34854.1"/>
    <property type="molecule type" value="Genomic_DNA"/>
</dbReference>
<keyword evidence="6" id="KW-0539">Nucleus</keyword>
<dbReference type="InterPro" id="IPR036236">
    <property type="entry name" value="Znf_C2H2_sf"/>
</dbReference>
<dbReference type="SUPFAM" id="SSF57667">
    <property type="entry name" value="beta-beta-alpha zinc fingers"/>
    <property type="match status" value="1"/>
</dbReference>
<dbReference type="Gene3D" id="3.30.160.60">
    <property type="entry name" value="Classic Zinc Finger"/>
    <property type="match status" value="2"/>
</dbReference>
<dbReference type="GO" id="GO:0000978">
    <property type="term" value="F:RNA polymerase II cis-regulatory region sequence-specific DNA binding"/>
    <property type="evidence" value="ECO:0007669"/>
    <property type="project" value="InterPro"/>
</dbReference>
<dbReference type="SMART" id="SM00355">
    <property type="entry name" value="ZnF_C2H2"/>
    <property type="match status" value="2"/>
</dbReference>
<keyword evidence="5" id="KW-0862">Zinc</keyword>
<dbReference type="PANTHER" id="PTHR40626:SF13">
    <property type="entry name" value="RESPIRATION FACTOR 2-RELATED"/>
    <property type="match status" value="1"/>
</dbReference>
<evidence type="ECO:0000256" key="6">
    <source>
        <dbReference type="ARBA" id="ARBA00023242"/>
    </source>
</evidence>
<gene>
    <name evidence="10" type="ORF">EV44_g1622</name>
</gene>
<dbReference type="InterPro" id="IPR013087">
    <property type="entry name" value="Znf_C2H2_type"/>
</dbReference>
<evidence type="ECO:0000256" key="1">
    <source>
        <dbReference type="ARBA" id="ARBA00004123"/>
    </source>
</evidence>
<dbReference type="AlphaFoldDB" id="A0A0B1PE17"/>
<dbReference type="Proteomes" id="UP000030854">
    <property type="component" value="Unassembled WGS sequence"/>
</dbReference>